<proteinExistence type="predicted"/>
<accession>A0ABT5SHL2</accession>
<dbReference type="PANTHER" id="PTHR30528">
    <property type="entry name" value="CYTOPLASMIC PROTEIN"/>
    <property type="match status" value="1"/>
</dbReference>
<dbReference type="EMBL" id="JAQZCI010000001">
    <property type="protein sequence ID" value="MDD7961681.1"/>
    <property type="molecule type" value="Genomic_DNA"/>
</dbReference>
<sequence>MEPHRLTREQARRIIVRAQLLDADRPGDVVEVAEQLGAIKIDPTAVIAPSEQTIPWTRIGWGYEPGQLTKAVEDDRQLFEYAGSFYPASLLPLMRVRMRGRPLRESTAAWLDANAAFRADVIARLHRDGPLLASEIPDTAAVPAGNESGWYSDNQVPRMLDLLERLGEVAVVGRAGRLRRWDIAERARGPEPDGPDVDQAGALLDERRLQGAGLARERSSWAAVGMAGEPAVVEGSAWKWRVDPRALEAIDDDPGGRIAILSPYDGMLFDRPRLVEAFDFTFKLEQFVPKAQRVYGYFAHPILCGDRFIGLLDAALDKTKENLVVAAVHELVPWESEEHDAVDAEIRDLAGWLGVPVRGLD</sequence>
<dbReference type="Proteomes" id="UP001218170">
    <property type="component" value="Unassembled WGS sequence"/>
</dbReference>
<comment type="caution">
    <text evidence="1">The sequence shown here is derived from an EMBL/GenBank/DDBJ whole genome shotgun (WGS) entry which is preliminary data.</text>
</comment>
<keyword evidence="2" id="KW-1185">Reference proteome</keyword>
<dbReference type="RefSeq" id="WP_274264071.1">
    <property type="nucleotide sequence ID" value="NZ_JAQZCI010000001.1"/>
</dbReference>
<organism evidence="1 2">
    <name type="scientific">Microbacterium thalli</name>
    <dbReference type="NCBI Taxonomy" id="3027921"/>
    <lineage>
        <taxon>Bacteria</taxon>
        <taxon>Bacillati</taxon>
        <taxon>Actinomycetota</taxon>
        <taxon>Actinomycetes</taxon>
        <taxon>Micrococcales</taxon>
        <taxon>Microbacteriaceae</taxon>
        <taxon>Microbacterium</taxon>
    </lineage>
</organism>
<reference evidence="1 2" key="1">
    <citation type="submission" date="2023-02" db="EMBL/GenBank/DDBJ databases">
        <title>Study of novel species of the Microbacterium genus.</title>
        <authorList>
            <person name="Arroyo-Herrera I."/>
            <person name="Roman-Ponce B."/>
            <person name="Vasquez-Murrieta M.S."/>
        </authorList>
    </citation>
    <scope>NUCLEOTIDE SEQUENCE [LARGE SCALE GENOMIC DNA]</scope>
    <source>
        <strain evidence="1 2">NE1TT3</strain>
    </source>
</reference>
<evidence type="ECO:0000313" key="1">
    <source>
        <dbReference type="EMBL" id="MDD7961681.1"/>
    </source>
</evidence>
<protein>
    <submittedName>
        <fullName evidence="1">Crosslink repair DNA glycosylase YcaQ family protein</fullName>
    </submittedName>
</protein>
<gene>
    <name evidence="1" type="ORF">PUW80_04875</name>
</gene>
<dbReference type="PANTHER" id="PTHR30528:SF0">
    <property type="entry name" value="CYTOPLASMIC PROTEIN"/>
    <property type="match status" value="1"/>
</dbReference>
<evidence type="ECO:0000313" key="2">
    <source>
        <dbReference type="Proteomes" id="UP001218170"/>
    </source>
</evidence>
<name>A0ABT5SHL2_9MICO</name>